<comment type="caution">
    <text evidence="1">The sequence shown here is derived from an EMBL/GenBank/DDBJ whole genome shotgun (WGS) entry which is preliminary data.</text>
</comment>
<dbReference type="Proteomes" id="UP000011096">
    <property type="component" value="Unassembled WGS sequence"/>
</dbReference>
<keyword evidence="2" id="KW-1185">Reference proteome</keyword>
<dbReference type="AlphaFoldDB" id="A0A7J6IKJ8"/>
<sequence length="264" mass="30819">MDGVSSNLPELLNWTWNVGRASRDRFQMVSEFQLAFFYACQIPDIDEAVLRQFRDCLGLVMGQKDFDMSEHYVYSDLEAERKLWVHQDAHPAKFKCPIGTLAICHTVSHMPRSFEEEMLRRLRWLLDARAKPTSPRQPLSPLVCLFNRIRAEDLKYDWYNKPNDTEYHDSWYAFLPIVELLGDNGAWQPFDNDRIEGMLLVLAAYFGMKNRRVKHLLLQTDRRAVNQIDVSSAGFERLAYDYFFIHSLNSGVYFQASTTGLSML</sequence>
<dbReference type="OrthoDB" id="341259at2759"/>
<protein>
    <submittedName>
        <fullName evidence="1">Uncharacterized protein</fullName>
    </submittedName>
</protein>
<reference evidence="1 2" key="2">
    <citation type="submission" date="2020-04" db="EMBL/GenBank/DDBJ databases">
        <title>Genome sequencing and assembly of multiple isolates from the Colletotrichum gloeosporioides species complex.</title>
        <authorList>
            <person name="Gan P."/>
            <person name="Shirasu K."/>
        </authorList>
    </citation>
    <scope>NUCLEOTIDE SEQUENCE [LARGE SCALE GENOMIC DNA]</scope>
    <source>
        <strain evidence="1 2">Nara gc5</strain>
    </source>
</reference>
<dbReference type="RefSeq" id="XP_066007562.1">
    <property type="nucleotide sequence ID" value="XM_066152917.1"/>
</dbReference>
<gene>
    <name evidence="1" type="ORF">CGGC5_v013365</name>
</gene>
<dbReference type="GeneID" id="90980311"/>
<proteinExistence type="predicted"/>
<accession>A0A7J6IKJ8</accession>
<reference evidence="1 2" key="1">
    <citation type="submission" date="2012-08" db="EMBL/GenBank/DDBJ databases">
        <authorList>
            <person name="Gan P.H.P."/>
            <person name="Ikeda K."/>
            <person name="Irieda H."/>
            <person name="Narusaka M."/>
            <person name="O'Connell R.J."/>
            <person name="Narusaka Y."/>
            <person name="Takano Y."/>
            <person name="Kubo Y."/>
            <person name="Shirasu K."/>
        </authorList>
    </citation>
    <scope>NUCLEOTIDE SEQUENCE [LARGE SCALE GENOMIC DNA]</scope>
    <source>
        <strain evidence="1 2">Nara gc5</strain>
    </source>
</reference>
<name>A0A7J6IKJ8_COLFN</name>
<evidence type="ECO:0000313" key="1">
    <source>
        <dbReference type="EMBL" id="KAF4477258.1"/>
    </source>
</evidence>
<organism evidence="1 2">
    <name type="scientific">Colletotrichum fructicola (strain Nara gc5)</name>
    <name type="common">Anthracnose fungus</name>
    <name type="synonym">Colletotrichum gloeosporioides (strain Nara gc5)</name>
    <dbReference type="NCBI Taxonomy" id="1213859"/>
    <lineage>
        <taxon>Eukaryota</taxon>
        <taxon>Fungi</taxon>
        <taxon>Dikarya</taxon>
        <taxon>Ascomycota</taxon>
        <taxon>Pezizomycotina</taxon>
        <taxon>Sordariomycetes</taxon>
        <taxon>Hypocreomycetidae</taxon>
        <taxon>Glomerellales</taxon>
        <taxon>Glomerellaceae</taxon>
        <taxon>Colletotrichum</taxon>
        <taxon>Colletotrichum gloeosporioides species complex</taxon>
    </lineage>
</organism>
<dbReference type="InParanoid" id="A0A7J6IKJ8"/>
<dbReference type="EMBL" id="ANPB02000008">
    <property type="protein sequence ID" value="KAF4477258.1"/>
    <property type="molecule type" value="Genomic_DNA"/>
</dbReference>
<evidence type="ECO:0000313" key="2">
    <source>
        <dbReference type="Proteomes" id="UP000011096"/>
    </source>
</evidence>